<sequence>MTTIKSRLPQTLTTQRLVLTAPTLDHVPAIAKLCNNKNIHQWMSRLPFPYAEADARFFVETVVPSAEEACYGITREDEFMGVVGLHFAQGELPELGYWLGEPYWGHGYVTEAARAVVAAARAAGASALRSRALSTNARSLNVLGKLGFLETGKGAEPIGPNAGMPATFLRLDWDR</sequence>
<evidence type="ECO:0000313" key="3">
    <source>
        <dbReference type="Proteomes" id="UP000268844"/>
    </source>
</evidence>
<dbReference type="PANTHER" id="PTHR43792">
    <property type="entry name" value="GNAT FAMILY, PUTATIVE (AFU_ORTHOLOGUE AFUA_3G00765)-RELATED-RELATED"/>
    <property type="match status" value="1"/>
</dbReference>
<dbReference type="RefSeq" id="WP_164550431.1">
    <property type="nucleotide sequence ID" value="NZ_JBHTMH010000004.1"/>
</dbReference>
<evidence type="ECO:0000259" key="1">
    <source>
        <dbReference type="PROSITE" id="PS51186"/>
    </source>
</evidence>
<organism evidence="2 3">
    <name type="scientific">Devosia equisanguinis</name>
    <dbReference type="NCBI Taxonomy" id="2490941"/>
    <lineage>
        <taxon>Bacteria</taxon>
        <taxon>Pseudomonadati</taxon>
        <taxon>Pseudomonadota</taxon>
        <taxon>Alphaproteobacteria</taxon>
        <taxon>Hyphomicrobiales</taxon>
        <taxon>Devosiaceae</taxon>
        <taxon>Devosia</taxon>
    </lineage>
</organism>
<dbReference type="EMBL" id="UZWD01000038">
    <property type="protein sequence ID" value="VDS05901.1"/>
    <property type="molecule type" value="Genomic_DNA"/>
</dbReference>
<dbReference type="InterPro" id="IPR016181">
    <property type="entry name" value="Acyl_CoA_acyltransferase"/>
</dbReference>
<dbReference type="InterPro" id="IPR000182">
    <property type="entry name" value="GNAT_dom"/>
</dbReference>
<protein>
    <recommendedName>
        <fullName evidence="1">N-acetyltransferase domain-containing protein</fullName>
    </recommendedName>
</protein>
<dbReference type="SUPFAM" id="SSF55729">
    <property type="entry name" value="Acyl-CoA N-acyltransferases (Nat)"/>
    <property type="match status" value="1"/>
</dbReference>
<dbReference type="GO" id="GO:0016747">
    <property type="term" value="F:acyltransferase activity, transferring groups other than amino-acyl groups"/>
    <property type="evidence" value="ECO:0007669"/>
    <property type="project" value="InterPro"/>
</dbReference>
<keyword evidence="3" id="KW-1185">Reference proteome</keyword>
<feature type="domain" description="N-acetyltransferase" evidence="1">
    <location>
        <begin position="29"/>
        <end position="174"/>
    </location>
</feature>
<gene>
    <name evidence="2" type="ORF">DEVEQU_03047</name>
</gene>
<dbReference type="AlphaFoldDB" id="A0A3S4D703"/>
<name>A0A3S4D703_9HYPH</name>
<dbReference type="InterPro" id="IPR051531">
    <property type="entry name" value="N-acetyltransferase"/>
</dbReference>
<dbReference type="Gene3D" id="3.40.630.30">
    <property type="match status" value="1"/>
</dbReference>
<proteinExistence type="predicted"/>
<dbReference type="Pfam" id="PF13302">
    <property type="entry name" value="Acetyltransf_3"/>
    <property type="match status" value="1"/>
</dbReference>
<accession>A0A3S4D703</accession>
<evidence type="ECO:0000313" key="2">
    <source>
        <dbReference type="EMBL" id="VDS05901.1"/>
    </source>
</evidence>
<dbReference type="PROSITE" id="PS51186">
    <property type="entry name" value="GNAT"/>
    <property type="match status" value="1"/>
</dbReference>
<dbReference type="Proteomes" id="UP000268844">
    <property type="component" value="Unassembled WGS sequence"/>
</dbReference>
<reference evidence="2 3" key="1">
    <citation type="submission" date="2018-12" db="EMBL/GenBank/DDBJ databases">
        <authorList>
            <person name="Criscuolo A."/>
        </authorList>
    </citation>
    <scope>NUCLEOTIDE SEQUENCE [LARGE SCALE GENOMIC DNA]</scope>
    <source>
        <strain evidence="2">ACIP1116281</strain>
    </source>
</reference>